<proteinExistence type="predicted"/>
<dbReference type="Gene3D" id="3.40.190.10">
    <property type="entry name" value="Periplasmic binding protein-like II"/>
    <property type="match status" value="2"/>
</dbReference>
<dbReference type="SUPFAM" id="SSF53850">
    <property type="entry name" value="Periplasmic binding protein-like II"/>
    <property type="match status" value="1"/>
</dbReference>
<evidence type="ECO:0000256" key="1">
    <source>
        <dbReference type="SAM" id="SignalP"/>
    </source>
</evidence>
<keyword evidence="1" id="KW-0732">Signal</keyword>
<feature type="signal peptide" evidence="1">
    <location>
        <begin position="1"/>
        <end position="22"/>
    </location>
</feature>
<comment type="caution">
    <text evidence="2">The sequence shown here is derived from an EMBL/GenBank/DDBJ whole genome shotgun (WGS) entry which is preliminary data.</text>
</comment>
<dbReference type="Pfam" id="PF16868">
    <property type="entry name" value="NMT1_3"/>
    <property type="match status" value="1"/>
</dbReference>
<protein>
    <recommendedName>
        <fullName evidence="4">TAXI family TRAP transporter solute-binding subunit</fullName>
    </recommendedName>
</protein>
<dbReference type="InterPro" id="IPR011852">
    <property type="entry name" value="TRAP_TAXI"/>
</dbReference>
<organism evidence="2 3">
    <name type="scientific">Methylobacterium tardum</name>
    <dbReference type="NCBI Taxonomy" id="374432"/>
    <lineage>
        <taxon>Bacteria</taxon>
        <taxon>Pseudomonadati</taxon>
        <taxon>Pseudomonadota</taxon>
        <taxon>Alphaproteobacteria</taxon>
        <taxon>Hyphomicrobiales</taxon>
        <taxon>Methylobacteriaceae</taxon>
        <taxon>Methylobacterium</taxon>
    </lineage>
</organism>
<sequence length="320" mass="33319">MMRRRQLLLDLAACSLIAPARAQQPEAALNLTLGTATPGGSFPAFGRALIAALRDVDPGVTIEPRITKGSTENLTLLKAGQLDLALVQGEYAYEALSGEQARSDRLSVVAPIDASPGLFVVPASSPIRGVQDLRGRAVALGTRGSGFTIMGRTVLQGSGLDPDHDITPILLDDAGEGAAQVLDGRAAALWGASLGWPGFRTLADAPGGARFFGPAPEAIPTILALRASMRRLTVPPASFRGQDAAIETVGSWSFILARPGLDAVGVTRLVRAIDRGRETLARSYPQGRESDPRNLVATVPAAWLHPATAAYLLAVGADPG</sequence>
<evidence type="ECO:0000313" key="2">
    <source>
        <dbReference type="EMBL" id="GLS69124.1"/>
    </source>
</evidence>
<dbReference type="Proteomes" id="UP001157440">
    <property type="component" value="Unassembled WGS sequence"/>
</dbReference>
<dbReference type="RefSeq" id="WP_284201352.1">
    <property type="nucleotide sequence ID" value="NZ_BSPL01000010.1"/>
</dbReference>
<keyword evidence="3" id="KW-1185">Reference proteome</keyword>
<evidence type="ECO:0008006" key="4">
    <source>
        <dbReference type="Google" id="ProtNLM"/>
    </source>
</evidence>
<evidence type="ECO:0000313" key="3">
    <source>
        <dbReference type="Proteomes" id="UP001157440"/>
    </source>
</evidence>
<feature type="chain" id="PRO_5041452656" description="TAXI family TRAP transporter solute-binding subunit" evidence="1">
    <location>
        <begin position="23"/>
        <end position="320"/>
    </location>
</feature>
<gene>
    <name evidence="2" type="ORF">GCM10007890_11360</name>
</gene>
<accession>A0AA37TDB0</accession>
<dbReference type="NCBIfam" id="TIGR02122">
    <property type="entry name" value="TRAP_TAXI"/>
    <property type="match status" value="1"/>
</dbReference>
<dbReference type="PANTHER" id="PTHR42941">
    <property type="entry name" value="SLL1037 PROTEIN"/>
    <property type="match status" value="1"/>
</dbReference>
<name>A0AA37TDB0_9HYPH</name>
<dbReference type="AlphaFoldDB" id="A0AA37TDB0"/>
<reference evidence="3" key="1">
    <citation type="journal article" date="2019" name="Int. J. Syst. Evol. Microbiol.">
        <title>The Global Catalogue of Microorganisms (GCM) 10K type strain sequencing project: providing services to taxonomists for standard genome sequencing and annotation.</title>
        <authorList>
            <consortium name="The Broad Institute Genomics Platform"/>
            <consortium name="The Broad Institute Genome Sequencing Center for Infectious Disease"/>
            <person name="Wu L."/>
            <person name="Ma J."/>
        </authorList>
    </citation>
    <scope>NUCLEOTIDE SEQUENCE [LARGE SCALE GENOMIC DNA]</scope>
    <source>
        <strain evidence="3">NBRC 103632</strain>
    </source>
</reference>
<dbReference type="EMBL" id="BSPL01000010">
    <property type="protein sequence ID" value="GLS69124.1"/>
    <property type="molecule type" value="Genomic_DNA"/>
</dbReference>
<dbReference type="PANTHER" id="PTHR42941:SF1">
    <property type="entry name" value="SLL1037 PROTEIN"/>
    <property type="match status" value="1"/>
</dbReference>